<evidence type="ECO:0000256" key="2">
    <source>
        <dbReference type="ARBA" id="ARBA00022448"/>
    </source>
</evidence>
<keyword evidence="2" id="KW-0813">Transport</keyword>
<feature type="transmembrane region" description="Helical" evidence="6">
    <location>
        <begin position="22"/>
        <end position="44"/>
    </location>
</feature>
<feature type="transmembrane region" description="Helical" evidence="6">
    <location>
        <begin position="145"/>
        <end position="166"/>
    </location>
</feature>
<dbReference type="GO" id="GO:0005886">
    <property type="term" value="C:plasma membrane"/>
    <property type="evidence" value="ECO:0007669"/>
    <property type="project" value="UniProtKB-SubCell"/>
</dbReference>
<proteinExistence type="predicted"/>
<evidence type="ECO:0000256" key="3">
    <source>
        <dbReference type="ARBA" id="ARBA00022692"/>
    </source>
</evidence>
<evidence type="ECO:0000256" key="5">
    <source>
        <dbReference type="ARBA" id="ARBA00023136"/>
    </source>
</evidence>
<feature type="domain" description="Major facilitator superfamily (MFS) profile" evidence="7">
    <location>
        <begin position="24"/>
        <end position="214"/>
    </location>
</feature>
<feature type="transmembrane region" description="Helical" evidence="6">
    <location>
        <begin position="86"/>
        <end position="107"/>
    </location>
</feature>
<evidence type="ECO:0000256" key="1">
    <source>
        <dbReference type="ARBA" id="ARBA00004429"/>
    </source>
</evidence>
<keyword evidence="3 6" id="KW-0812">Transmembrane</keyword>
<keyword evidence="9" id="KW-1185">Reference proteome</keyword>
<gene>
    <name evidence="8" type="ORF">Cba03nite_47340</name>
</gene>
<dbReference type="InterPro" id="IPR036259">
    <property type="entry name" value="MFS_trans_sf"/>
</dbReference>
<evidence type="ECO:0000256" key="4">
    <source>
        <dbReference type="ARBA" id="ARBA00022989"/>
    </source>
</evidence>
<dbReference type="Proteomes" id="UP000601223">
    <property type="component" value="Unassembled WGS sequence"/>
</dbReference>
<name>A0A8J3JQS9_9ACTN</name>
<organism evidence="8 9">
    <name type="scientific">Catellatospora bangladeshensis</name>
    <dbReference type="NCBI Taxonomy" id="310355"/>
    <lineage>
        <taxon>Bacteria</taxon>
        <taxon>Bacillati</taxon>
        <taxon>Actinomycetota</taxon>
        <taxon>Actinomycetes</taxon>
        <taxon>Micromonosporales</taxon>
        <taxon>Micromonosporaceae</taxon>
        <taxon>Catellatospora</taxon>
    </lineage>
</organism>
<comment type="subcellular location">
    <subcellularLocation>
        <location evidence="1">Cell inner membrane</location>
        <topology evidence="1">Multi-pass membrane protein</topology>
    </subcellularLocation>
</comment>
<evidence type="ECO:0000313" key="9">
    <source>
        <dbReference type="Proteomes" id="UP000601223"/>
    </source>
</evidence>
<sequence length="214" mass="21293">MTSPLPGTAEQTSPTPPPGPPVWTLIGPVLAAALGAFLLTITVGPELTGLQLDLQLPAAAAVWVFGAYLLPAALAVALGLRLGPRWPTALTLGAIALLVLGSLLITLAPAGGALLFGRAVSGFGAGLAWGVTAALVARVGAARVWLTPLGATLGVLAMLLGAVAGAAGARSLGWRWPFLLALPLGAVAFLVAVVIGIIVSTRRTAPAQPPAPRP</sequence>
<dbReference type="GO" id="GO:0022857">
    <property type="term" value="F:transmembrane transporter activity"/>
    <property type="evidence" value="ECO:0007669"/>
    <property type="project" value="InterPro"/>
</dbReference>
<dbReference type="Gene3D" id="1.20.1250.20">
    <property type="entry name" value="MFS general substrate transporter like domains"/>
    <property type="match status" value="1"/>
</dbReference>
<protein>
    <recommendedName>
        <fullName evidence="7">Major facilitator superfamily (MFS) profile domain-containing protein</fullName>
    </recommendedName>
</protein>
<feature type="transmembrane region" description="Helical" evidence="6">
    <location>
        <begin position="56"/>
        <end position="80"/>
    </location>
</feature>
<keyword evidence="5 6" id="KW-0472">Membrane</keyword>
<feature type="transmembrane region" description="Helical" evidence="6">
    <location>
        <begin position="119"/>
        <end position="139"/>
    </location>
</feature>
<dbReference type="SUPFAM" id="SSF103473">
    <property type="entry name" value="MFS general substrate transporter"/>
    <property type="match status" value="1"/>
</dbReference>
<dbReference type="InterPro" id="IPR020846">
    <property type="entry name" value="MFS_dom"/>
</dbReference>
<reference evidence="8 9" key="1">
    <citation type="submission" date="2021-01" db="EMBL/GenBank/DDBJ databases">
        <title>Whole genome shotgun sequence of Catellatospora bangladeshensis NBRC 107357.</title>
        <authorList>
            <person name="Komaki H."/>
            <person name="Tamura T."/>
        </authorList>
    </citation>
    <scope>NUCLEOTIDE SEQUENCE [LARGE SCALE GENOMIC DNA]</scope>
    <source>
        <strain evidence="8 9">NBRC 107357</strain>
    </source>
</reference>
<evidence type="ECO:0000313" key="8">
    <source>
        <dbReference type="EMBL" id="GIF83385.1"/>
    </source>
</evidence>
<dbReference type="PANTHER" id="PTHR23501">
    <property type="entry name" value="MAJOR FACILITATOR SUPERFAMILY"/>
    <property type="match status" value="1"/>
</dbReference>
<evidence type="ECO:0000259" key="7">
    <source>
        <dbReference type="PROSITE" id="PS50850"/>
    </source>
</evidence>
<accession>A0A8J3JQS9</accession>
<evidence type="ECO:0000256" key="6">
    <source>
        <dbReference type="SAM" id="Phobius"/>
    </source>
</evidence>
<dbReference type="AlphaFoldDB" id="A0A8J3JQS9"/>
<dbReference type="RefSeq" id="WP_203750095.1">
    <property type="nucleotide sequence ID" value="NZ_BONF01000028.1"/>
</dbReference>
<dbReference type="PANTHER" id="PTHR23501:SF191">
    <property type="entry name" value="VACUOLAR BASIC AMINO ACID TRANSPORTER 4"/>
    <property type="match status" value="1"/>
</dbReference>
<keyword evidence="4 6" id="KW-1133">Transmembrane helix</keyword>
<dbReference type="EMBL" id="BONF01000028">
    <property type="protein sequence ID" value="GIF83385.1"/>
    <property type="molecule type" value="Genomic_DNA"/>
</dbReference>
<feature type="transmembrane region" description="Helical" evidence="6">
    <location>
        <begin position="178"/>
        <end position="199"/>
    </location>
</feature>
<comment type="caution">
    <text evidence="8">The sequence shown here is derived from an EMBL/GenBank/DDBJ whole genome shotgun (WGS) entry which is preliminary data.</text>
</comment>
<dbReference type="PROSITE" id="PS50850">
    <property type="entry name" value="MFS"/>
    <property type="match status" value="1"/>
</dbReference>